<dbReference type="EMBL" id="AB168377">
    <property type="protein sequence ID" value="BAE00499.1"/>
    <property type="molecule type" value="mRNA"/>
</dbReference>
<accession>Q4R8S2</accession>
<evidence type="ECO:0000256" key="1">
    <source>
        <dbReference type="SAM" id="MobiDB-lite"/>
    </source>
</evidence>
<keyword evidence="2" id="KW-0675">Receptor</keyword>
<protein>
    <submittedName>
        <fullName evidence="2">Testis cDNA clone: QtsA-11614, similar to human interleukin 12 receptor, beta 1 (IL12RB1), transcriptvariant 2</fullName>
    </submittedName>
</protein>
<proteinExistence type="evidence at transcript level"/>
<evidence type="ECO:0000313" key="2">
    <source>
        <dbReference type="EMBL" id="BAE00499.1"/>
    </source>
</evidence>
<name>Q4R8S2_MACFA</name>
<reference evidence="2" key="1">
    <citation type="journal article" date="2005" name="Mol. Biol. Evol.">
        <title>Substitution rate and structural divergence of 5'UTR evolution: comparative analysis between human and cynomolgus monkey cDNAs.</title>
        <authorList>
            <person name="Osada N."/>
            <person name="Hirata M."/>
            <person name="Tanuma R."/>
            <person name="Kusuda J."/>
            <person name="Hida M."/>
            <person name="Suzuki Y."/>
            <person name="Sugano S."/>
            <person name="Gojobori T."/>
            <person name="Shen C.K."/>
            <person name="Wu C.I."/>
            <person name="Hashimoto K."/>
        </authorList>
    </citation>
    <scope>NUCLEOTIDE SEQUENCE</scope>
</reference>
<sequence length="116" mass="12709">MTASCWAVVCSQEKTPSISIAGRTWDPQCTHPEPWRDTRASLATSAPSLGSNCLIFSIYGVRNICPTSFRNVGQTGYLESEGEEERPRATGPKRNPGTPALWWLCPCAARTRKHSG</sequence>
<organism evidence="2">
    <name type="scientific">Macaca fascicularis</name>
    <name type="common">Crab-eating macaque</name>
    <name type="synonym">Cynomolgus monkey</name>
    <dbReference type="NCBI Taxonomy" id="9541"/>
    <lineage>
        <taxon>Eukaryota</taxon>
        <taxon>Metazoa</taxon>
        <taxon>Chordata</taxon>
        <taxon>Craniata</taxon>
        <taxon>Vertebrata</taxon>
        <taxon>Euteleostomi</taxon>
        <taxon>Mammalia</taxon>
        <taxon>Eutheria</taxon>
        <taxon>Euarchontoglires</taxon>
        <taxon>Primates</taxon>
        <taxon>Haplorrhini</taxon>
        <taxon>Catarrhini</taxon>
        <taxon>Cercopithecidae</taxon>
        <taxon>Cercopithecinae</taxon>
        <taxon>Macaca</taxon>
    </lineage>
</organism>
<dbReference type="AlphaFoldDB" id="Q4R8S2"/>
<reference evidence="2" key="2">
    <citation type="submission" date="2005-06" db="EMBL/GenBank/DDBJ databases">
        <title>DNA sequences of macaque genes expressed in brain or testis and its evolutionary implications.</title>
        <authorList>
            <consortium name="International consortium for macaque cDNA sequencing and analysis"/>
        </authorList>
    </citation>
    <scope>NUCLEOTIDE SEQUENCE</scope>
</reference>
<feature type="region of interest" description="Disordered" evidence="1">
    <location>
        <begin position="76"/>
        <end position="98"/>
    </location>
</feature>